<feature type="compositionally biased region" description="Basic and acidic residues" evidence="1">
    <location>
        <begin position="1041"/>
        <end position="1054"/>
    </location>
</feature>
<dbReference type="OMA" id="MPGYPYN"/>
<feature type="compositionally biased region" description="Basic and acidic residues" evidence="1">
    <location>
        <begin position="51"/>
        <end position="65"/>
    </location>
</feature>
<feature type="compositionally biased region" description="Basic and acidic residues" evidence="1">
    <location>
        <begin position="311"/>
        <end position="321"/>
    </location>
</feature>
<dbReference type="InterPro" id="IPR013087">
    <property type="entry name" value="Znf_C2H2_type"/>
</dbReference>
<feature type="compositionally biased region" description="Basic and acidic residues" evidence="1">
    <location>
        <begin position="410"/>
        <end position="420"/>
    </location>
</feature>
<dbReference type="Proteomes" id="UP000014760">
    <property type="component" value="Unassembled WGS sequence"/>
</dbReference>
<feature type="region of interest" description="Disordered" evidence="1">
    <location>
        <begin position="243"/>
        <end position="323"/>
    </location>
</feature>
<evidence type="ECO:0000313" key="5">
    <source>
        <dbReference type="Proteomes" id="UP000014760"/>
    </source>
</evidence>
<evidence type="ECO:0000259" key="2">
    <source>
        <dbReference type="PROSITE" id="PS00028"/>
    </source>
</evidence>
<dbReference type="EMBL" id="KB312450">
    <property type="protein sequence ID" value="ELT87195.1"/>
    <property type="molecule type" value="Genomic_DNA"/>
</dbReference>
<organism evidence="3">
    <name type="scientific">Capitella teleta</name>
    <name type="common">Polychaete worm</name>
    <dbReference type="NCBI Taxonomy" id="283909"/>
    <lineage>
        <taxon>Eukaryota</taxon>
        <taxon>Metazoa</taxon>
        <taxon>Spiralia</taxon>
        <taxon>Lophotrochozoa</taxon>
        <taxon>Annelida</taxon>
        <taxon>Polychaeta</taxon>
        <taxon>Sedentaria</taxon>
        <taxon>Scolecida</taxon>
        <taxon>Capitellidae</taxon>
        <taxon>Capitella</taxon>
    </lineage>
</organism>
<reference evidence="5" key="1">
    <citation type="submission" date="2012-12" db="EMBL/GenBank/DDBJ databases">
        <authorList>
            <person name="Hellsten U."/>
            <person name="Grimwood J."/>
            <person name="Chapman J.A."/>
            <person name="Shapiro H."/>
            <person name="Aerts A."/>
            <person name="Otillar R.P."/>
            <person name="Terry A.Y."/>
            <person name="Boore J.L."/>
            <person name="Simakov O."/>
            <person name="Marletaz F."/>
            <person name="Cho S.-J."/>
            <person name="Edsinger-Gonzales E."/>
            <person name="Havlak P."/>
            <person name="Kuo D.-H."/>
            <person name="Larsson T."/>
            <person name="Lv J."/>
            <person name="Arendt D."/>
            <person name="Savage R."/>
            <person name="Osoegawa K."/>
            <person name="de Jong P."/>
            <person name="Lindberg D.R."/>
            <person name="Seaver E.C."/>
            <person name="Weisblat D.A."/>
            <person name="Putnam N.H."/>
            <person name="Grigoriev I.V."/>
            <person name="Rokhsar D.S."/>
        </authorList>
    </citation>
    <scope>NUCLEOTIDE SEQUENCE</scope>
    <source>
        <strain evidence="5">I ESC-2004</strain>
    </source>
</reference>
<feature type="region of interest" description="Disordered" evidence="1">
    <location>
        <begin position="789"/>
        <end position="845"/>
    </location>
</feature>
<feature type="compositionally biased region" description="Basic and acidic residues" evidence="1">
    <location>
        <begin position="908"/>
        <end position="925"/>
    </location>
</feature>
<dbReference type="EnsemblMetazoa" id="CapteT221889">
    <property type="protein sequence ID" value="CapteP221889"/>
    <property type="gene ID" value="CapteG221889"/>
</dbReference>
<feature type="compositionally biased region" description="Basic residues" evidence="1">
    <location>
        <begin position="538"/>
        <end position="555"/>
    </location>
</feature>
<dbReference type="GO" id="GO:0006357">
    <property type="term" value="P:regulation of transcription by RNA polymerase II"/>
    <property type="evidence" value="ECO:0007669"/>
    <property type="project" value="TreeGrafter"/>
</dbReference>
<keyword evidence="5" id="KW-1185">Reference proteome</keyword>
<feature type="region of interest" description="Disordered" evidence="1">
    <location>
        <begin position="1029"/>
        <end position="1135"/>
    </location>
</feature>
<protein>
    <recommendedName>
        <fullName evidence="2">C2H2-type domain-containing protein</fullName>
    </recommendedName>
</protein>
<sequence length="1135" mass="125044">MSEDSKPALKMKIKRKNVSATKTTSAEVKHEIIKDSDGQADPAMTSSSDTALDRLKQALEKDRSSKVTKNSPSIKHKDRKKDLTSSSTSSPDGLTLHIKREPVGDPYEFNSKVEDGPVTVTKKIKTEKDTADSTCSPAPMHTLSTSWARRDVGVETSSIGVVTDPDCLGPCEPGSHVVLEGIVWNETPTVSSYWSGFQNLCIPFIIDQCGYTWCHCWAGLLVVNVTWRGKTYVGTLMDATRHDWAPPRFNDESTPTEQDTKTPKGRGKRGRGATPAPVGESCTVGERRLRKTRGRMGANNPAAHPASPGKPDLKRKAREDDMAQEVPKVKRGKILDAPGPDGMIVCPENLCCKRYRHVNGLRYHLTHFHKRNLIYDEEGNMITEAPEEFVKPAPVTDEAKFRKRNGLDTTRADSPRKTPEVMDTLPPPSPKKVDEERKRKDHGKKLEKKTAASAVPTGSAVPSPTTNSQTVPNEPEGKKTKAKKAKPVTALASVTTHPQVSVSNGDQLQPIQPKPTVLGTTPATSDLVDSLKQMKETKRAKKKKKDKKKDHHKTVIKATTVSIPTLNDGAKQQPPELHRQNMQPPQLDKQRLTPPDLQKANGQAAEATNTRTNRPPSSLSLNSASVPSRQDEADHHDSDDVRSPAYSDISDANDSVPVLENQSEDNKIAEKEAVIPQETPERLQEKSVELAKGSQPYGLFSGSYYGQPPYLTPAVAPDAPKASTPGEEKNRKTPSDKPATTPKEADKARGHYSPGYFMAGGGFPEKFRDQYMPPEFKAQKEAWLLRQKEAEPVDMSAKPIKKEQATDLSLKDKQKENKQILQENLDLKSQMPLSSPVEDPKTLLERQKDELQSYYVYQQQRMLEQQTRFLGKPKNHSPGLPHSSSKPSPKDSPKPPSTPTSSKPRGSWHSDEDPKDRVKSQERARPTPSPKGADDKRHGIPSSSSSVPHPYAHYYPHYASAGQLPFDPAAHPSPIFPAGMVPYGPNSPYMHPSQLHYLPDEEKERTAAKAEGGKALDLLQQRASQLYGNISRNHSPSAPHKIHELKDAAKERTDSPVASSKSPAPEKERVREAAPTSSSKDDKSRSSSPPTQRHLHTHHHTHVVGPAYPIYGHYPSVMASPPGASPPSHTFIQKP</sequence>
<feature type="compositionally biased region" description="Basic and acidic residues" evidence="1">
    <location>
        <begin position="800"/>
        <end position="818"/>
    </location>
</feature>
<evidence type="ECO:0000313" key="3">
    <source>
        <dbReference type="EMBL" id="ELT87195.1"/>
    </source>
</evidence>
<feature type="compositionally biased region" description="Basic and acidic residues" evidence="1">
    <location>
        <begin position="27"/>
        <end position="37"/>
    </location>
</feature>
<evidence type="ECO:0000313" key="4">
    <source>
        <dbReference type="EnsemblMetazoa" id="CapteP221889"/>
    </source>
</evidence>
<dbReference type="HOGENOM" id="CLU_278519_0_0_1"/>
<feature type="region of interest" description="Disordered" evidence="1">
    <location>
        <begin position="865"/>
        <end position="954"/>
    </location>
</feature>
<feature type="domain" description="C2H2-type" evidence="2">
    <location>
        <begin position="346"/>
        <end position="369"/>
    </location>
</feature>
<accession>R7T748</accession>
<feature type="region of interest" description="Disordered" evidence="1">
    <location>
        <begin position="1"/>
        <end position="112"/>
    </location>
</feature>
<feature type="compositionally biased region" description="Polar residues" evidence="1">
    <location>
        <begin position="492"/>
        <end position="510"/>
    </location>
</feature>
<feature type="compositionally biased region" description="Low complexity" evidence="1">
    <location>
        <begin position="877"/>
        <end position="887"/>
    </location>
</feature>
<dbReference type="AlphaFoldDB" id="R7T748"/>
<feature type="compositionally biased region" description="Basic and acidic residues" evidence="1">
    <location>
        <begin position="726"/>
        <end position="735"/>
    </location>
</feature>
<dbReference type="InterPro" id="IPR040010">
    <property type="entry name" value="ZN608/ZN609"/>
</dbReference>
<dbReference type="PANTHER" id="PTHR21564">
    <property type="entry name" value="BRAKELESS PROTEIN"/>
    <property type="match status" value="1"/>
</dbReference>
<feature type="compositionally biased region" description="Low complexity" evidence="1">
    <location>
        <begin position="613"/>
        <end position="628"/>
    </location>
</feature>
<name>R7T748_CAPTE</name>
<dbReference type="EMBL" id="AMQN01003670">
    <property type="status" value="NOT_ANNOTATED_CDS"/>
    <property type="molecule type" value="Genomic_DNA"/>
</dbReference>
<dbReference type="STRING" id="283909.R7T748"/>
<dbReference type="OrthoDB" id="5863628at2759"/>
<feature type="compositionally biased region" description="Basic and acidic residues" evidence="1">
    <location>
        <begin position="664"/>
        <end position="689"/>
    </location>
</feature>
<feature type="compositionally biased region" description="Basic and acidic residues" evidence="1">
    <location>
        <begin position="629"/>
        <end position="642"/>
    </location>
</feature>
<gene>
    <name evidence="3" type="ORF">CAPTEDRAFT_221889</name>
</gene>
<dbReference type="GO" id="GO:0005634">
    <property type="term" value="C:nucleus"/>
    <property type="evidence" value="ECO:0007669"/>
    <property type="project" value="TreeGrafter"/>
</dbReference>
<reference evidence="3 5" key="2">
    <citation type="journal article" date="2013" name="Nature">
        <title>Insights into bilaterian evolution from three spiralian genomes.</title>
        <authorList>
            <person name="Simakov O."/>
            <person name="Marletaz F."/>
            <person name="Cho S.J."/>
            <person name="Edsinger-Gonzales E."/>
            <person name="Havlak P."/>
            <person name="Hellsten U."/>
            <person name="Kuo D.H."/>
            <person name="Larsson T."/>
            <person name="Lv J."/>
            <person name="Arendt D."/>
            <person name="Savage R."/>
            <person name="Osoegawa K."/>
            <person name="de Jong P."/>
            <person name="Grimwood J."/>
            <person name="Chapman J.A."/>
            <person name="Shapiro H."/>
            <person name="Aerts A."/>
            <person name="Otillar R.P."/>
            <person name="Terry A.Y."/>
            <person name="Boore J.L."/>
            <person name="Grigoriev I.V."/>
            <person name="Lindberg D.R."/>
            <person name="Seaver E.C."/>
            <person name="Weisblat D.A."/>
            <person name="Putnam N.H."/>
            <person name="Rokhsar D.S."/>
        </authorList>
    </citation>
    <scope>NUCLEOTIDE SEQUENCE</scope>
    <source>
        <strain evidence="3 5">I ESC-2004</strain>
    </source>
</reference>
<dbReference type="PROSITE" id="PS00028">
    <property type="entry name" value="ZINC_FINGER_C2H2_1"/>
    <property type="match status" value="1"/>
</dbReference>
<feature type="compositionally biased region" description="Basic residues" evidence="1">
    <location>
        <begin position="1093"/>
        <end position="1102"/>
    </location>
</feature>
<dbReference type="PANTHER" id="PTHR21564:SF5">
    <property type="entry name" value="SCRIBBLER, ISOFORM J"/>
    <property type="match status" value="1"/>
</dbReference>
<proteinExistence type="predicted"/>
<reference evidence="4" key="3">
    <citation type="submission" date="2015-06" db="UniProtKB">
        <authorList>
            <consortium name="EnsemblMetazoa"/>
        </authorList>
    </citation>
    <scope>IDENTIFICATION</scope>
</reference>
<feature type="compositionally biased region" description="Low complexity" evidence="1">
    <location>
        <begin position="941"/>
        <end position="954"/>
    </location>
</feature>
<evidence type="ECO:0000256" key="1">
    <source>
        <dbReference type="SAM" id="MobiDB-lite"/>
    </source>
</evidence>
<feature type="region of interest" description="Disordered" evidence="1">
    <location>
        <begin position="390"/>
        <end position="756"/>
    </location>
</feature>
<feature type="compositionally biased region" description="Polar residues" evidence="1">
    <location>
        <begin position="460"/>
        <end position="472"/>
    </location>
</feature>